<reference evidence="1" key="1">
    <citation type="submission" date="2022-01" db="EMBL/GenBank/DDBJ databases">
        <title>Whole genome-based taxonomy of the Shewanellaceae.</title>
        <authorList>
            <person name="Martin-Rodriguez A.J."/>
        </authorList>
    </citation>
    <scope>NUCLEOTIDE SEQUENCE</scope>
    <source>
        <strain evidence="1">DSM 23803</strain>
    </source>
</reference>
<evidence type="ECO:0000313" key="1">
    <source>
        <dbReference type="EMBL" id="MCL1107599.1"/>
    </source>
</evidence>
<gene>
    <name evidence="1" type="ORF">L2749_20540</name>
</gene>
<name>A0A9X1Z930_9GAMM</name>
<comment type="caution">
    <text evidence="1">The sequence shown here is derived from an EMBL/GenBank/DDBJ whole genome shotgun (WGS) entry which is preliminary data.</text>
</comment>
<proteinExistence type="predicted"/>
<sequence>MEIKLEEEYENLATEWQYQMILLLKEQLKKNGVSDESAKEIIGKFTFDLSMLHDQGEIRVDGKSFNPRICFDDFAGNLIGTDEETNLHEYAFGSTSEAFGE</sequence>
<dbReference type="RefSeq" id="WP_188927031.1">
    <property type="nucleotide sequence ID" value="NZ_BMQI01000071.1"/>
</dbReference>
<keyword evidence="2" id="KW-1185">Reference proteome</keyword>
<dbReference type="EMBL" id="JAKILJ010000070">
    <property type="protein sequence ID" value="MCL1107599.1"/>
    <property type="molecule type" value="Genomic_DNA"/>
</dbReference>
<accession>A0A9X1Z930</accession>
<evidence type="ECO:0000313" key="2">
    <source>
        <dbReference type="Proteomes" id="UP001139408"/>
    </source>
</evidence>
<dbReference type="Proteomes" id="UP001139408">
    <property type="component" value="Unassembled WGS sequence"/>
</dbReference>
<dbReference type="AlphaFoldDB" id="A0A9X1Z930"/>
<organism evidence="1 2">
    <name type="scientific">Shewanella algicola</name>
    <dbReference type="NCBI Taxonomy" id="640633"/>
    <lineage>
        <taxon>Bacteria</taxon>
        <taxon>Pseudomonadati</taxon>
        <taxon>Pseudomonadota</taxon>
        <taxon>Gammaproteobacteria</taxon>
        <taxon>Alteromonadales</taxon>
        <taxon>Shewanellaceae</taxon>
        <taxon>Shewanella</taxon>
    </lineage>
</organism>
<protein>
    <submittedName>
        <fullName evidence="1">Uncharacterized protein</fullName>
    </submittedName>
</protein>